<accession>A0ABD1E258</accession>
<feature type="compositionally biased region" description="Low complexity" evidence="1">
    <location>
        <begin position="141"/>
        <end position="156"/>
    </location>
</feature>
<keyword evidence="4" id="KW-1185">Reference proteome</keyword>
<evidence type="ECO:0000313" key="4">
    <source>
        <dbReference type="Proteomes" id="UP001566132"/>
    </source>
</evidence>
<evidence type="ECO:0000256" key="1">
    <source>
        <dbReference type="SAM" id="MobiDB-lite"/>
    </source>
</evidence>
<dbReference type="SMART" id="SM00595">
    <property type="entry name" value="MADF"/>
    <property type="match status" value="1"/>
</dbReference>
<dbReference type="Proteomes" id="UP001566132">
    <property type="component" value="Unassembled WGS sequence"/>
</dbReference>
<dbReference type="AlphaFoldDB" id="A0ABD1E258"/>
<feature type="region of interest" description="Disordered" evidence="1">
    <location>
        <begin position="288"/>
        <end position="341"/>
    </location>
</feature>
<dbReference type="PROSITE" id="PS51029">
    <property type="entry name" value="MADF"/>
    <property type="match status" value="1"/>
</dbReference>
<evidence type="ECO:0000313" key="3">
    <source>
        <dbReference type="EMBL" id="KAL1488757.1"/>
    </source>
</evidence>
<dbReference type="Pfam" id="PF10545">
    <property type="entry name" value="MADF_DNA_bdg"/>
    <property type="match status" value="1"/>
</dbReference>
<gene>
    <name evidence="3" type="ORF">ABEB36_014556</name>
</gene>
<feature type="domain" description="MADF" evidence="2">
    <location>
        <begin position="14"/>
        <end position="112"/>
    </location>
</feature>
<name>A0ABD1E258_HYPHA</name>
<evidence type="ECO:0000259" key="2">
    <source>
        <dbReference type="PROSITE" id="PS51029"/>
    </source>
</evidence>
<feature type="region of interest" description="Disordered" evidence="1">
    <location>
        <begin position="141"/>
        <end position="168"/>
    </location>
</feature>
<dbReference type="PANTHER" id="PTHR21505">
    <property type="entry name" value="MADF DOMAIN-CONTAINING PROTEIN-RELATED"/>
    <property type="match status" value="1"/>
</dbReference>
<comment type="caution">
    <text evidence="3">The sequence shown here is derived from an EMBL/GenBank/DDBJ whole genome shotgun (WGS) entry which is preliminary data.</text>
</comment>
<feature type="compositionally biased region" description="Polar residues" evidence="1">
    <location>
        <begin position="331"/>
        <end position="341"/>
    </location>
</feature>
<sequence>MSDLRQCSHEFLSEFIELYRSFPCLWQIKSKQYSDRDKKRQAYDILIQKYKEVDHAAKKETIIKKINSLRTVYRKELSKVNNSIRSGAGDEDIYKPTLWYFDLLSFLNDQEIPRKSTSTIDDETDASDIDIFEIPTTPISSVSGHVLESSSSSSKGSTRKRKPTPDDDKTIEVLTLVGKRIESLNSQNQANDPFDVFGTHVANKLRSINKAQNMFAQKLINDVLFDAEMEALNRNFKVIDVGVYGSHCNSTRVSYERSSNIPLNRYTYHQSEYEQGSQTYTSLGLQQQDSSNQIKQKLHPPSQQSQQLPIINQKRQNTTNKRPQSDDSDLSAMQYSNFLEI</sequence>
<proteinExistence type="predicted"/>
<organism evidence="3 4">
    <name type="scientific">Hypothenemus hampei</name>
    <name type="common">Coffee berry borer</name>
    <dbReference type="NCBI Taxonomy" id="57062"/>
    <lineage>
        <taxon>Eukaryota</taxon>
        <taxon>Metazoa</taxon>
        <taxon>Ecdysozoa</taxon>
        <taxon>Arthropoda</taxon>
        <taxon>Hexapoda</taxon>
        <taxon>Insecta</taxon>
        <taxon>Pterygota</taxon>
        <taxon>Neoptera</taxon>
        <taxon>Endopterygota</taxon>
        <taxon>Coleoptera</taxon>
        <taxon>Polyphaga</taxon>
        <taxon>Cucujiformia</taxon>
        <taxon>Curculionidae</taxon>
        <taxon>Scolytinae</taxon>
        <taxon>Hypothenemus</taxon>
    </lineage>
</organism>
<dbReference type="PANTHER" id="PTHR21505:SF8">
    <property type="entry name" value="DPT-YFP REPRESSOR BY OVEREXPRESSION, ISOFORM D-RELATED"/>
    <property type="match status" value="1"/>
</dbReference>
<dbReference type="EMBL" id="JBDJPC010000013">
    <property type="protein sequence ID" value="KAL1488757.1"/>
    <property type="molecule type" value="Genomic_DNA"/>
</dbReference>
<protein>
    <recommendedName>
        <fullName evidence="2">MADF domain-containing protein</fullName>
    </recommendedName>
</protein>
<dbReference type="InterPro" id="IPR006578">
    <property type="entry name" value="MADF-dom"/>
</dbReference>
<reference evidence="3 4" key="1">
    <citation type="submission" date="2024-05" db="EMBL/GenBank/DDBJ databases">
        <title>Genetic variation in Jamaican populations of the coffee berry borer (Hypothenemus hampei).</title>
        <authorList>
            <person name="Errbii M."/>
            <person name="Myrie A."/>
        </authorList>
    </citation>
    <scope>NUCLEOTIDE SEQUENCE [LARGE SCALE GENOMIC DNA]</scope>
    <source>
        <strain evidence="3">JA-Hopewell-2020-01-JO</strain>
        <tissue evidence="3">Whole body</tissue>
    </source>
</reference>
<feature type="compositionally biased region" description="Low complexity" evidence="1">
    <location>
        <begin position="299"/>
        <end position="314"/>
    </location>
</feature>